<accession>A0A0F9AHM7</accession>
<name>A0A0F9AHM7_9ZZZZ</name>
<feature type="non-terminal residue" evidence="2">
    <location>
        <position position="1"/>
    </location>
</feature>
<proteinExistence type="predicted"/>
<dbReference type="AlphaFoldDB" id="A0A0F9AHM7"/>
<organism evidence="2">
    <name type="scientific">marine sediment metagenome</name>
    <dbReference type="NCBI Taxonomy" id="412755"/>
    <lineage>
        <taxon>unclassified sequences</taxon>
        <taxon>metagenomes</taxon>
        <taxon>ecological metagenomes</taxon>
    </lineage>
</organism>
<sequence length="450" mass="48000">ATLDERFAAISVTIEKEFIIAFENMIPAIDGVLTSFGATGASGENLRIILNAVAKSVIFLTQVFLFWKGIAEGALLTLERTNLAWLEFQQRLLGTAARFTNINRRVRESRDVVDDLTNAMQTDLEQVEKLRVKLAGLGQKLEFVSATGGVTKKTIKDLGAAAEQTGVDFEKAGIKTVAALEKEVVEARELSLALIDAGASAFELNQAVEKLAEAEKALADAQKEVLGGFKELKGEVKAVASEIVEHDAKLPPLIEKYNSLKEALRTLGIEGSAALKEQLTAAESALEAIRVAVELGLASNVDILAGELEVMEIRTELWRALGQTIDESYLQKLEEAKEKLAELRGETEEDLGAIGSIYEQVTGVIARSMGQAIQAAILGQRSFGAALKQTLAEELSVVAKRAVIKAIESIADAIRALAGGNFAAAGKYFLAAAKYGAVAAAAGIAAKQFV</sequence>
<evidence type="ECO:0000256" key="1">
    <source>
        <dbReference type="SAM" id="Coils"/>
    </source>
</evidence>
<keyword evidence="1" id="KW-0175">Coiled coil</keyword>
<dbReference type="EMBL" id="LAZR01045895">
    <property type="protein sequence ID" value="KKK97785.1"/>
    <property type="molecule type" value="Genomic_DNA"/>
</dbReference>
<feature type="non-terminal residue" evidence="2">
    <location>
        <position position="450"/>
    </location>
</feature>
<evidence type="ECO:0000313" key="2">
    <source>
        <dbReference type="EMBL" id="KKK97785.1"/>
    </source>
</evidence>
<gene>
    <name evidence="2" type="ORF">LCGC14_2649280</name>
</gene>
<feature type="coiled-coil region" evidence="1">
    <location>
        <begin position="326"/>
        <end position="353"/>
    </location>
</feature>
<protein>
    <submittedName>
        <fullName evidence="2">Uncharacterized protein</fullName>
    </submittedName>
</protein>
<reference evidence="2" key="1">
    <citation type="journal article" date="2015" name="Nature">
        <title>Complex archaea that bridge the gap between prokaryotes and eukaryotes.</title>
        <authorList>
            <person name="Spang A."/>
            <person name="Saw J.H."/>
            <person name="Jorgensen S.L."/>
            <person name="Zaremba-Niedzwiedzka K."/>
            <person name="Martijn J."/>
            <person name="Lind A.E."/>
            <person name="van Eijk R."/>
            <person name="Schleper C."/>
            <person name="Guy L."/>
            <person name="Ettema T.J."/>
        </authorList>
    </citation>
    <scope>NUCLEOTIDE SEQUENCE</scope>
</reference>
<comment type="caution">
    <text evidence="2">The sequence shown here is derived from an EMBL/GenBank/DDBJ whole genome shotgun (WGS) entry which is preliminary data.</text>
</comment>